<dbReference type="InParanoid" id="A0A803Y2Q5"/>
<sequence length="347" mass="40021">MLKVQDLLFPFFLQETLQSNLAFLEKEKEEFNPEGETRSNMLMGMLASEQQKLRAAFEQLQQFLKEQEGTLLAQFDEAHERLTEQHQEYVCRVSERRTLLEELVVEIQKKRDQPAVGFLMDIAGILDRCMEAKLPVPEPVSPELQRTVSNLCKMSEQVQAVLGDFRVNLLSKLDTERVKVLLDLETASPYLTISSDCRTLQIAEGQQDLPDTPKRFTGTASVLGSEGFTAGRHYWELEVGDGNNWAVGVALESVQRKEPLMVAMEKIWALRMDWDRSYTMLTMPPAPLSLEEEPRRIRVHLDYEAGQVTFYNTDNMQQILQFKVSFREKVFPYFWLWLPGTSIKLCS</sequence>
<dbReference type="Proteomes" id="UP000001645">
    <property type="component" value="Chromosome 6"/>
</dbReference>
<dbReference type="CDD" id="cd12888">
    <property type="entry name" value="SPRY_PRY_TRIM7_like"/>
    <property type="match status" value="1"/>
</dbReference>
<dbReference type="KEGG" id="mgp:100546350"/>
<dbReference type="SUPFAM" id="SSF49899">
    <property type="entry name" value="Concanavalin A-like lectins/glucanases"/>
    <property type="match status" value="1"/>
</dbReference>
<dbReference type="InterPro" id="IPR043136">
    <property type="entry name" value="B30.2/SPRY_sf"/>
</dbReference>
<organism evidence="2 3">
    <name type="scientific">Meleagris gallopavo</name>
    <name type="common">Wild turkey</name>
    <dbReference type="NCBI Taxonomy" id="9103"/>
    <lineage>
        <taxon>Eukaryota</taxon>
        <taxon>Metazoa</taxon>
        <taxon>Chordata</taxon>
        <taxon>Craniata</taxon>
        <taxon>Vertebrata</taxon>
        <taxon>Euteleostomi</taxon>
        <taxon>Archelosauria</taxon>
        <taxon>Archosauria</taxon>
        <taxon>Dinosauria</taxon>
        <taxon>Saurischia</taxon>
        <taxon>Theropoda</taxon>
        <taxon>Coelurosauria</taxon>
        <taxon>Aves</taxon>
        <taxon>Neognathae</taxon>
        <taxon>Galloanserae</taxon>
        <taxon>Galliformes</taxon>
        <taxon>Phasianidae</taxon>
        <taxon>Meleagridinae</taxon>
        <taxon>Meleagris</taxon>
    </lineage>
</organism>
<dbReference type="SMART" id="SM00589">
    <property type="entry name" value="PRY"/>
    <property type="match status" value="1"/>
</dbReference>
<dbReference type="GeneTree" id="ENSGT01030000234669"/>
<reference evidence="2" key="2">
    <citation type="submission" date="2025-08" db="UniProtKB">
        <authorList>
            <consortium name="Ensembl"/>
        </authorList>
    </citation>
    <scope>IDENTIFICATION</scope>
</reference>
<dbReference type="Gene3D" id="2.60.120.920">
    <property type="match status" value="1"/>
</dbReference>
<dbReference type="PRINTS" id="PR01407">
    <property type="entry name" value="BUTYPHLNCDUF"/>
</dbReference>
<dbReference type="Pfam" id="PF13765">
    <property type="entry name" value="PRY"/>
    <property type="match status" value="1"/>
</dbReference>
<name>A0A803Y2Q5_MELGA</name>
<feature type="domain" description="B30.2/SPRY" evidence="1">
    <location>
        <begin position="160"/>
        <end position="347"/>
    </location>
</feature>
<dbReference type="Pfam" id="PF00622">
    <property type="entry name" value="SPRY"/>
    <property type="match status" value="1"/>
</dbReference>
<dbReference type="InterPro" id="IPR006574">
    <property type="entry name" value="PRY"/>
</dbReference>
<protein>
    <recommendedName>
        <fullName evidence="1">B30.2/SPRY domain-containing protein</fullName>
    </recommendedName>
</protein>
<dbReference type="PROSITE" id="PS50188">
    <property type="entry name" value="B302_SPRY"/>
    <property type="match status" value="1"/>
</dbReference>
<keyword evidence="3" id="KW-1185">Reference proteome</keyword>
<evidence type="ECO:0000313" key="3">
    <source>
        <dbReference type="Proteomes" id="UP000001645"/>
    </source>
</evidence>
<reference evidence="2" key="3">
    <citation type="submission" date="2025-09" db="UniProtKB">
        <authorList>
            <consortium name="Ensembl"/>
        </authorList>
    </citation>
    <scope>IDENTIFICATION</scope>
</reference>
<dbReference type="Ensembl" id="ENSMGAT00000032091.1">
    <property type="protein sequence ID" value="ENSMGAP00000026052.1"/>
    <property type="gene ID" value="ENSMGAG00000020420.1"/>
</dbReference>
<dbReference type="InterPro" id="IPR050143">
    <property type="entry name" value="TRIM/RBCC"/>
</dbReference>
<dbReference type="GeneID" id="100546350"/>
<dbReference type="PANTHER" id="PTHR24103">
    <property type="entry name" value="E3 UBIQUITIN-PROTEIN LIGASE TRIM"/>
    <property type="match status" value="1"/>
</dbReference>
<dbReference type="RefSeq" id="XP_010710497.2">
    <property type="nucleotide sequence ID" value="XM_010712195.2"/>
</dbReference>
<evidence type="ECO:0000259" key="1">
    <source>
        <dbReference type="PROSITE" id="PS50188"/>
    </source>
</evidence>
<dbReference type="FunFam" id="2.60.120.920:FF:000004">
    <property type="entry name" value="Butyrophilin subfamily 1 member A1"/>
    <property type="match status" value="1"/>
</dbReference>
<gene>
    <name evidence="2" type="primary">LOC100546350</name>
</gene>
<dbReference type="InterPro" id="IPR001870">
    <property type="entry name" value="B30.2/SPRY"/>
</dbReference>
<evidence type="ECO:0000313" key="2">
    <source>
        <dbReference type="Ensembl" id="ENSMGAP00000026052.1"/>
    </source>
</evidence>
<dbReference type="InterPro" id="IPR003879">
    <property type="entry name" value="Butyrophylin_SPRY"/>
</dbReference>
<dbReference type="SMART" id="SM00449">
    <property type="entry name" value="SPRY"/>
    <property type="match status" value="1"/>
</dbReference>
<reference evidence="2 3" key="1">
    <citation type="journal article" date="2010" name="PLoS Biol.">
        <title>Multi-platform next-generation sequencing of the domestic turkey (Meleagris gallopavo): genome assembly and analysis.</title>
        <authorList>
            <person name="Dalloul R.A."/>
            <person name="Long J.A."/>
            <person name="Zimin A.V."/>
            <person name="Aslam L."/>
            <person name="Beal K."/>
            <person name="Blomberg L.A."/>
            <person name="Bouffard P."/>
            <person name="Burt D.W."/>
            <person name="Crasta O."/>
            <person name="Crooijmans R.P."/>
            <person name="Cooper K."/>
            <person name="Coulombe R.A."/>
            <person name="De S."/>
            <person name="Delany M.E."/>
            <person name="Dodgson J.B."/>
            <person name="Dong J.J."/>
            <person name="Evans C."/>
            <person name="Frederickson K.M."/>
            <person name="Flicek P."/>
            <person name="Florea L."/>
            <person name="Folkerts O."/>
            <person name="Groenen M.A."/>
            <person name="Harkins T.T."/>
            <person name="Herrero J."/>
            <person name="Hoffmann S."/>
            <person name="Megens H.J."/>
            <person name="Jiang A."/>
            <person name="de Jong P."/>
            <person name="Kaiser P."/>
            <person name="Kim H."/>
            <person name="Kim K.W."/>
            <person name="Kim S."/>
            <person name="Langenberger D."/>
            <person name="Lee M.K."/>
            <person name="Lee T."/>
            <person name="Mane S."/>
            <person name="Marcais G."/>
            <person name="Marz M."/>
            <person name="McElroy A.P."/>
            <person name="Modise T."/>
            <person name="Nefedov M."/>
            <person name="Notredame C."/>
            <person name="Paton I.R."/>
            <person name="Payne W.S."/>
            <person name="Pertea G."/>
            <person name="Prickett D."/>
            <person name="Puiu D."/>
            <person name="Qioa D."/>
            <person name="Raineri E."/>
            <person name="Ruffier M."/>
            <person name="Salzberg S.L."/>
            <person name="Schatz M.C."/>
            <person name="Scheuring C."/>
            <person name="Schmidt C.J."/>
            <person name="Schroeder S."/>
            <person name="Searle S.M."/>
            <person name="Smith E.J."/>
            <person name="Smith J."/>
            <person name="Sonstegard T.S."/>
            <person name="Stadler P.F."/>
            <person name="Tafer H."/>
            <person name="Tu Z.J."/>
            <person name="Van Tassell C.P."/>
            <person name="Vilella A.J."/>
            <person name="Williams K.P."/>
            <person name="Yorke J.A."/>
            <person name="Zhang L."/>
            <person name="Zhang H.B."/>
            <person name="Zhang X."/>
            <person name="Zhang Y."/>
            <person name="Reed K.M."/>
        </authorList>
    </citation>
    <scope>NUCLEOTIDE SEQUENCE [LARGE SCALE GENOMIC DNA]</scope>
</reference>
<dbReference type="InterPro" id="IPR003877">
    <property type="entry name" value="SPRY_dom"/>
</dbReference>
<accession>A0A803Y2Q5</accession>
<dbReference type="InterPro" id="IPR013320">
    <property type="entry name" value="ConA-like_dom_sf"/>
</dbReference>
<dbReference type="AlphaFoldDB" id="A0A803Y2Q5"/>
<proteinExistence type="predicted"/>